<evidence type="ECO:0000313" key="2">
    <source>
        <dbReference type="Proteomes" id="UP000276776"/>
    </source>
</evidence>
<accession>A0A0N5CJ44</accession>
<dbReference type="STRING" id="103827.A0A0N5CJ44"/>
<dbReference type="GO" id="GO:0005794">
    <property type="term" value="C:Golgi apparatus"/>
    <property type="evidence" value="ECO:0007669"/>
    <property type="project" value="TreeGrafter"/>
</dbReference>
<dbReference type="GO" id="GO:0016323">
    <property type="term" value="C:basolateral plasma membrane"/>
    <property type="evidence" value="ECO:0007669"/>
    <property type="project" value="TreeGrafter"/>
</dbReference>
<dbReference type="Proteomes" id="UP000276776">
    <property type="component" value="Unassembled WGS sequence"/>
</dbReference>
<reference evidence="3" key="1">
    <citation type="submission" date="2017-02" db="UniProtKB">
        <authorList>
            <consortium name="WormBaseParasite"/>
        </authorList>
    </citation>
    <scope>IDENTIFICATION</scope>
</reference>
<dbReference type="OrthoDB" id="5865932at2759"/>
<organism evidence="3">
    <name type="scientific">Thelazia callipaeda</name>
    <name type="common">Oriental eyeworm</name>
    <name type="synonym">Parasitic nematode</name>
    <dbReference type="NCBI Taxonomy" id="103827"/>
    <lineage>
        <taxon>Eukaryota</taxon>
        <taxon>Metazoa</taxon>
        <taxon>Ecdysozoa</taxon>
        <taxon>Nematoda</taxon>
        <taxon>Chromadorea</taxon>
        <taxon>Rhabditida</taxon>
        <taxon>Spirurina</taxon>
        <taxon>Spiruromorpha</taxon>
        <taxon>Thelazioidea</taxon>
        <taxon>Thelaziidae</taxon>
        <taxon>Thelazia</taxon>
    </lineage>
</organism>
<reference evidence="1 2" key="2">
    <citation type="submission" date="2018-11" db="EMBL/GenBank/DDBJ databases">
        <authorList>
            <consortium name="Pathogen Informatics"/>
        </authorList>
    </citation>
    <scope>NUCLEOTIDE SEQUENCE [LARGE SCALE GENOMIC DNA]</scope>
</reference>
<evidence type="ECO:0000313" key="1">
    <source>
        <dbReference type="EMBL" id="VDM94846.1"/>
    </source>
</evidence>
<gene>
    <name evidence="1" type="ORF">TCLT_LOCUS33</name>
</gene>
<dbReference type="AlphaFoldDB" id="A0A0N5CJ44"/>
<dbReference type="GO" id="GO:0042157">
    <property type="term" value="P:lipoprotein metabolic process"/>
    <property type="evidence" value="ECO:0007669"/>
    <property type="project" value="TreeGrafter"/>
</dbReference>
<dbReference type="Gene3D" id="1.25.10.20">
    <property type="entry name" value="Vitellinogen, superhelical"/>
    <property type="match status" value="1"/>
</dbReference>
<dbReference type="SUPFAM" id="SSF48431">
    <property type="entry name" value="Lipovitellin-phosvitin complex, superhelical domain"/>
    <property type="match status" value="1"/>
</dbReference>
<dbReference type="PANTHER" id="PTHR13024:SF0">
    <property type="entry name" value="MICROSOMAL TRIACYLGLYCEROL TRANSFER PROTEIN"/>
    <property type="match status" value="1"/>
</dbReference>
<dbReference type="GO" id="GO:0005783">
    <property type="term" value="C:endoplasmic reticulum"/>
    <property type="evidence" value="ECO:0007669"/>
    <property type="project" value="TreeGrafter"/>
</dbReference>
<proteinExistence type="predicted"/>
<dbReference type="InterPro" id="IPR011030">
    <property type="entry name" value="Lipovitellin_superhlx_dom"/>
</dbReference>
<sequence length="392" mass="45278">MDMLADDCAQKIFKAKLLGRNWKEIGQNLNLGVKKTKTDVSSAYFLKSVLIKSNNKSKLPEERVNILIPIFNSILFTTADDLSDAINEFRSTSIMPIFVDALGLVGTKTAYIVGKKAFTSVESEFLDRFLQALSQTTRIDFEIISDLKIWMKNTNDEHVKKQIGFTVANLYRRYCESSKSLKNACDNGKNNDVNEFTDYVSAQCNDKIDNSHCHINALQIFRNLPLPTLLPYASQFLCGAKNTKLLQKEALRFLQALDGKHLHWKTIHKLLRIFRNTCSFSQTVTDQTLAIEILLNALPHTEMIGTYLLRMEELFPTEQEKWTYFYSNVARRRQMSSTFNAYWTKMRSFRVFRPNYAHRSLNGTSDVSVINIEGKRCMIIKKKYFPYIKYLP</sequence>
<dbReference type="GO" id="GO:0005548">
    <property type="term" value="F:phospholipid transporter activity"/>
    <property type="evidence" value="ECO:0007669"/>
    <property type="project" value="InterPro"/>
</dbReference>
<dbReference type="WBParaSite" id="TCLT_0000003201-mRNA-1">
    <property type="protein sequence ID" value="TCLT_0000003201-mRNA-1"/>
    <property type="gene ID" value="TCLT_0000003201"/>
</dbReference>
<dbReference type="EMBL" id="UYYF01000002">
    <property type="protein sequence ID" value="VDM94846.1"/>
    <property type="molecule type" value="Genomic_DNA"/>
</dbReference>
<name>A0A0N5CJ44_THECL</name>
<protein>
    <submittedName>
        <fullName evidence="3">TROVE domain-containing protein</fullName>
    </submittedName>
</protein>
<dbReference type="InterPro" id="IPR039988">
    <property type="entry name" value="MTTP"/>
</dbReference>
<evidence type="ECO:0000313" key="3">
    <source>
        <dbReference type="WBParaSite" id="TCLT_0000003201-mRNA-1"/>
    </source>
</evidence>
<dbReference type="PANTHER" id="PTHR13024">
    <property type="entry name" value="MICROSOMAL TRIGLYCERIDE TRANSFER PROTEIN, LARGE SUBUNIT"/>
    <property type="match status" value="1"/>
</dbReference>
<keyword evidence="2" id="KW-1185">Reference proteome</keyword>
<dbReference type="OMA" id="FHWKTIN"/>